<organism evidence="2 3">
    <name type="scientific">Streptomyces viridosporus T7A</name>
    <dbReference type="NCBI Taxonomy" id="665577"/>
    <lineage>
        <taxon>Bacteria</taxon>
        <taxon>Bacillati</taxon>
        <taxon>Actinomycetota</taxon>
        <taxon>Actinomycetes</taxon>
        <taxon>Kitasatosporales</taxon>
        <taxon>Streptomycetaceae</taxon>
        <taxon>Streptomyces</taxon>
    </lineage>
</organism>
<evidence type="ECO:0000256" key="1">
    <source>
        <dbReference type="SAM" id="MobiDB-lite"/>
    </source>
</evidence>
<feature type="compositionally biased region" description="Polar residues" evidence="1">
    <location>
        <begin position="17"/>
        <end position="27"/>
    </location>
</feature>
<feature type="region of interest" description="Disordered" evidence="1">
    <location>
        <begin position="152"/>
        <end position="172"/>
    </location>
</feature>
<protein>
    <recommendedName>
        <fullName evidence="4">AG1 protein</fullName>
    </recommendedName>
</protein>
<keyword evidence="3" id="KW-1185">Reference proteome</keyword>
<dbReference type="Proteomes" id="UP000327143">
    <property type="component" value="Chromosome"/>
</dbReference>
<evidence type="ECO:0000313" key="2">
    <source>
        <dbReference type="EMBL" id="QEU87477.1"/>
    </source>
</evidence>
<feature type="region of interest" description="Disordered" evidence="1">
    <location>
        <begin position="17"/>
        <end position="43"/>
    </location>
</feature>
<name>A0ABX6AHZ4_STRVD</name>
<dbReference type="RefSeq" id="WP_026084917.1">
    <property type="nucleotide sequence ID" value="NZ_CP023700.1"/>
</dbReference>
<sequence length="172" mass="18725">MAWDEWEQLKADALQRQQNSTRMQVNQADGGGGFGGPGRPGSYGDLKVSNGGLTKIGKAAFELYNQLWDKARVSVPSSDSAAADLSKQGFALGAGLKHVSNRWEEQLASLMDACAHISNHMRVTKKLHGDDEDYIQRQMSSIAVLDAGFDERVGAPGRKNSIYGEPSKKKEE</sequence>
<feature type="compositionally biased region" description="Gly residues" evidence="1">
    <location>
        <begin position="29"/>
        <end position="41"/>
    </location>
</feature>
<gene>
    <name evidence="2" type="ORF">CP969_24445</name>
</gene>
<accession>A0ABX6AHZ4</accession>
<reference evidence="2 3" key="1">
    <citation type="submission" date="2017-09" db="EMBL/GenBank/DDBJ databases">
        <authorList>
            <person name="Lee N."/>
            <person name="Cho B.-K."/>
        </authorList>
    </citation>
    <scope>NUCLEOTIDE SEQUENCE [LARGE SCALE GENOMIC DNA]</scope>
    <source>
        <strain evidence="2 3">ATCC 39115</strain>
    </source>
</reference>
<dbReference type="EMBL" id="CP023700">
    <property type="protein sequence ID" value="QEU87477.1"/>
    <property type="molecule type" value="Genomic_DNA"/>
</dbReference>
<evidence type="ECO:0008006" key="4">
    <source>
        <dbReference type="Google" id="ProtNLM"/>
    </source>
</evidence>
<evidence type="ECO:0000313" key="3">
    <source>
        <dbReference type="Proteomes" id="UP000327143"/>
    </source>
</evidence>
<proteinExistence type="predicted"/>